<dbReference type="OrthoDB" id="9862807at2"/>
<organism evidence="1 2">
    <name type="scientific">Chloroflexus aggregans (strain MD-66 / DSM 9485)</name>
    <dbReference type="NCBI Taxonomy" id="326427"/>
    <lineage>
        <taxon>Bacteria</taxon>
        <taxon>Bacillati</taxon>
        <taxon>Chloroflexota</taxon>
        <taxon>Chloroflexia</taxon>
        <taxon>Chloroflexales</taxon>
        <taxon>Chloroflexineae</taxon>
        <taxon>Chloroflexaceae</taxon>
        <taxon>Chloroflexus</taxon>
    </lineage>
</organism>
<protein>
    <submittedName>
        <fullName evidence="1">Uncharacterized protein</fullName>
    </submittedName>
</protein>
<evidence type="ECO:0000313" key="2">
    <source>
        <dbReference type="Proteomes" id="UP000002508"/>
    </source>
</evidence>
<proteinExistence type="predicted"/>
<dbReference type="HOGENOM" id="CLU_1493659_0_0_0"/>
<dbReference type="Proteomes" id="UP000002508">
    <property type="component" value="Chromosome"/>
</dbReference>
<dbReference type="RefSeq" id="WP_012615984.1">
    <property type="nucleotide sequence ID" value="NC_011831.1"/>
</dbReference>
<name>B8G4Y5_CHLAD</name>
<keyword evidence="2" id="KW-1185">Reference proteome</keyword>
<dbReference type="EMBL" id="CP001337">
    <property type="protein sequence ID" value="ACL23618.1"/>
    <property type="molecule type" value="Genomic_DNA"/>
</dbReference>
<sequence>MNQSQPFYDVQSAVHALDPWREQHLPNREPGARPHFIQLVAGMTEQHAFLFRERAASSAGPAEQPESTYPQVQRIIRDTRLPLETVSSPCVRQLLASIPSDVFSVTLDATNQGKRFTLVVVGWATDGIRLPLGFLRSSGDGRWAEEARRVLDRLEGRIPPDQRIVLLADRVHPARPCWPA</sequence>
<reference evidence="1" key="1">
    <citation type="submission" date="2008-12" db="EMBL/GenBank/DDBJ databases">
        <title>Complete sequence of Chloroflexus aggregans DSM 9485.</title>
        <authorList>
            <consortium name="US DOE Joint Genome Institute"/>
            <person name="Lucas S."/>
            <person name="Copeland A."/>
            <person name="Lapidus A."/>
            <person name="Glavina del Rio T."/>
            <person name="Dalin E."/>
            <person name="Tice H."/>
            <person name="Pitluck S."/>
            <person name="Foster B."/>
            <person name="Larimer F."/>
            <person name="Land M."/>
            <person name="Hauser L."/>
            <person name="Kyrpides N."/>
            <person name="Mikhailova N."/>
            <person name="Bryant D."/>
            <person name="Richardson P."/>
        </authorList>
    </citation>
    <scope>NUCLEOTIDE SEQUENCE</scope>
    <source>
        <strain evidence="1">DSM 9485</strain>
    </source>
</reference>
<evidence type="ECO:0000313" key="1">
    <source>
        <dbReference type="EMBL" id="ACL23618.1"/>
    </source>
</evidence>
<dbReference type="KEGG" id="cag:Cagg_0687"/>
<dbReference type="AlphaFoldDB" id="B8G4Y5"/>
<accession>B8G4Y5</accession>
<gene>
    <name evidence="1" type="ordered locus">Cagg_0687</name>
</gene>